<dbReference type="Pfam" id="PF17289">
    <property type="entry name" value="Terminase_6C"/>
    <property type="match status" value="1"/>
</dbReference>
<sequence length="477" mass="53882">MILLKKAKKLAIEELKKRHDARHYLSAFTIYTKPDYRAGLHLNLLCKKLEAVERGEVKRLMVFMPPRHGKSELISKRFPAWFLGRNPTKQVITASYSAKLADKFGRDVRNLVTSKYYRNIFSDVALSIDSKAKDLWETNHGGVFLTAGIGGSMTGYGGHLAIIDDPVKDRHEAESQIMRDNVWDWYKSVLRTRIMPGGAIIIVQTRWHVDDLAGRLLSQMKNDTGEKWEVINLPAIANENDVLGRKKGEPLWPEAYDRNELEQIRKAVGERDWFALYQGEPTLSTGSIFKVNMLNIIDAAPKPVQVVRRWDFAASRDIGKYDPDWTVGVKMQRNVDSGYTVLDVVRLRGLPDEVIKTVKAVASQDGFDVKIVIPQDPGQAGVAQVQYYLKMLAGYKIKAIRETGNKIARADPFASQVNIGNVSLLRANWNRSYLDELSDFPNGSHDDQVDASSGAFEAISLQRKLPKMPNWQGIMNI</sequence>
<comment type="caution">
    <text evidence="3">The sequence shown here is derived from an EMBL/GenBank/DDBJ whole genome shotgun (WGS) entry which is preliminary data.</text>
</comment>
<dbReference type="AlphaFoldDB" id="A0A318N5L6"/>
<protein>
    <submittedName>
        <fullName evidence="3">Terminase</fullName>
    </submittedName>
</protein>
<name>A0A318N5L6_9PROT</name>
<evidence type="ECO:0000313" key="4">
    <source>
        <dbReference type="Proteomes" id="UP000247565"/>
    </source>
</evidence>
<proteinExistence type="predicted"/>
<dbReference type="NCBIfam" id="TIGR01630">
    <property type="entry name" value="psiM2_ORF9"/>
    <property type="match status" value="1"/>
</dbReference>
<evidence type="ECO:0000259" key="2">
    <source>
        <dbReference type="Pfam" id="PF17289"/>
    </source>
</evidence>
<gene>
    <name evidence="3" type="ORF">DK869_07935</name>
</gene>
<keyword evidence="4" id="KW-1185">Reference proteome</keyword>
<dbReference type="InterPro" id="IPR006517">
    <property type="entry name" value="Phage_terminase_lsu-like_C"/>
</dbReference>
<dbReference type="Proteomes" id="UP000247565">
    <property type="component" value="Unassembled WGS sequence"/>
</dbReference>
<dbReference type="RefSeq" id="WP_110439472.1">
    <property type="nucleotide sequence ID" value="NZ_CP046393.1"/>
</dbReference>
<accession>A0A318N5L6</accession>
<evidence type="ECO:0000256" key="1">
    <source>
        <dbReference type="ARBA" id="ARBA00022612"/>
    </source>
</evidence>
<keyword evidence="1" id="KW-1188">Viral release from host cell</keyword>
<organism evidence="3 4">
    <name type="scientific">Commensalibacter melissae</name>
    <dbReference type="NCBI Taxonomy" id="2070537"/>
    <lineage>
        <taxon>Bacteria</taxon>
        <taxon>Pseudomonadati</taxon>
        <taxon>Pseudomonadota</taxon>
        <taxon>Alphaproteobacteria</taxon>
        <taxon>Acetobacterales</taxon>
        <taxon>Acetobacteraceae</taxon>
    </lineage>
</organism>
<feature type="domain" description="Terminase large subunit gp17-like C-terminal" evidence="2">
    <location>
        <begin position="310"/>
        <end position="456"/>
    </location>
</feature>
<dbReference type="Pfam" id="PF03237">
    <property type="entry name" value="Terminase_6N"/>
    <property type="match status" value="1"/>
</dbReference>
<dbReference type="EMBL" id="QGLT01000004">
    <property type="protein sequence ID" value="PXY99852.1"/>
    <property type="molecule type" value="Genomic_DNA"/>
</dbReference>
<evidence type="ECO:0000313" key="3">
    <source>
        <dbReference type="EMBL" id="PXY99852.1"/>
    </source>
</evidence>
<dbReference type="InterPro" id="IPR035421">
    <property type="entry name" value="Terminase_6C"/>
</dbReference>
<reference evidence="3 4" key="1">
    <citation type="submission" date="2018-05" db="EMBL/GenBank/DDBJ databases">
        <title>Reference genomes for bee gut microbiota database.</title>
        <authorList>
            <person name="Ellegaard K.M."/>
        </authorList>
    </citation>
    <scope>NUCLEOTIDE SEQUENCE [LARGE SCALE GENOMIC DNA]</scope>
    <source>
        <strain evidence="3 4">ESL0284</strain>
    </source>
</reference>
<dbReference type="OrthoDB" id="9771580at2"/>